<accession>A0ABN2A152</accession>
<dbReference type="EMBL" id="BAAAOR010000008">
    <property type="protein sequence ID" value="GAA1509170.1"/>
    <property type="molecule type" value="Genomic_DNA"/>
</dbReference>
<dbReference type="Pfam" id="PF00156">
    <property type="entry name" value="Pribosyltran"/>
    <property type="match status" value="1"/>
</dbReference>
<gene>
    <name evidence="3" type="ORF">GCM10009788_11880</name>
</gene>
<dbReference type="CDD" id="cd06223">
    <property type="entry name" value="PRTases_typeI"/>
    <property type="match status" value="1"/>
</dbReference>
<dbReference type="InterPro" id="IPR051910">
    <property type="entry name" value="ComF/GntX_DNA_util-trans"/>
</dbReference>
<evidence type="ECO:0000259" key="2">
    <source>
        <dbReference type="Pfam" id="PF00156"/>
    </source>
</evidence>
<dbReference type="PANTHER" id="PTHR47505">
    <property type="entry name" value="DNA UTILIZATION PROTEIN YHGH"/>
    <property type="match status" value="1"/>
</dbReference>
<reference evidence="3 4" key="1">
    <citation type="journal article" date="2019" name="Int. J. Syst. Evol. Microbiol.">
        <title>The Global Catalogue of Microorganisms (GCM) 10K type strain sequencing project: providing services to taxonomists for standard genome sequencing and annotation.</title>
        <authorList>
            <consortium name="The Broad Institute Genomics Platform"/>
            <consortium name="The Broad Institute Genome Sequencing Center for Infectious Disease"/>
            <person name="Wu L."/>
            <person name="Ma J."/>
        </authorList>
    </citation>
    <scope>NUCLEOTIDE SEQUENCE [LARGE SCALE GENOMIC DNA]</scope>
    <source>
        <strain evidence="3 4">JCM 14942</strain>
    </source>
</reference>
<feature type="domain" description="Phosphoribosyltransferase" evidence="2">
    <location>
        <begin position="170"/>
        <end position="244"/>
    </location>
</feature>
<evidence type="ECO:0000256" key="1">
    <source>
        <dbReference type="ARBA" id="ARBA00008007"/>
    </source>
</evidence>
<comment type="caution">
    <text evidence="3">The sequence shown here is derived from an EMBL/GenBank/DDBJ whole genome shotgun (WGS) entry which is preliminary data.</text>
</comment>
<protein>
    <submittedName>
        <fullName evidence="3">ComF family protein</fullName>
    </submittedName>
</protein>
<dbReference type="InterPro" id="IPR000836">
    <property type="entry name" value="PRTase_dom"/>
</dbReference>
<proteinExistence type="inferred from homology"/>
<sequence length="250" mass="25667">MARAGGDWWDGPVRPLPDLADGFVDLVLGSRCVGCGRPGRPLCAACHAAQPEEASPHRPTPCPAGLAPSHAVGAYDGVLRALVLAHKEQRVLALAEPLGDLLARAVAAAVAPGEPVVLVPVPSRAASVRQRGHDPTLAMTRAAARVLRRSGGVVRTARLLRLRPGVVDQAGLDAAGRAANLAGSMTAPAPAVRRLARRCPRAHVVVCDDVLTTGATVREAQRALEAVGVPVAAVAVVAATHRRTGTGPMP</sequence>
<dbReference type="Proteomes" id="UP001500842">
    <property type="component" value="Unassembled WGS sequence"/>
</dbReference>
<evidence type="ECO:0000313" key="4">
    <source>
        <dbReference type="Proteomes" id="UP001500842"/>
    </source>
</evidence>
<evidence type="ECO:0000313" key="3">
    <source>
        <dbReference type="EMBL" id="GAA1509170.1"/>
    </source>
</evidence>
<comment type="similarity">
    <text evidence="1">Belongs to the ComF/GntX family.</text>
</comment>
<dbReference type="SUPFAM" id="SSF53271">
    <property type="entry name" value="PRTase-like"/>
    <property type="match status" value="1"/>
</dbReference>
<dbReference type="PANTHER" id="PTHR47505:SF1">
    <property type="entry name" value="DNA UTILIZATION PROTEIN YHGH"/>
    <property type="match status" value="1"/>
</dbReference>
<dbReference type="InterPro" id="IPR029057">
    <property type="entry name" value="PRTase-like"/>
</dbReference>
<dbReference type="Gene3D" id="3.40.50.2020">
    <property type="match status" value="1"/>
</dbReference>
<name>A0ABN2A152_9ACTN</name>
<keyword evidence="4" id="KW-1185">Reference proteome</keyword>
<organism evidence="3 4">
    <name type="scientific">Nocardioides humi</name>
    <dbReference type="NCBI Taxonomy" id="449461"/>
    <lineage>
        <taxon>Bacteria</taxon>
        <taxon>Bacillati</taxon>
        <taxon>Actinomycetota</taxon>
        <taxon>Actinomycetes</taxon>
        <taxon>Propionibacteriales</taxon>
        <taxon>Nocardioidaceae</taxon>
        <taxon>Nocardioides</taxon>
    </lineage>
</organism>